<comment type="caution">
    <text evidence="2">The sequence shown here is derived from an EMBL/GenBank/DDBJ whole genome shotgun (WGS) entry which is preliminary data.</text>
</comment>
<proteinExistence type="predicted"/>
<reference evidence="2" key="2">
    <citation type="submission" date="2021-08" db="EMBL/GenBank/DDBJ databases">
        <authorList>
            <person name="Tani A."/>
            <person name="Ola A."/>
            <person name="Ogura Y."/>
            <person name="Katsura K."/>
            <person name="Hayashi T."/>
        </authorList>
    </citation>
    <scope>NUCLEOTIDE SEQUENCE</scope>
    <source>
        <strain evidence="2">DSM 23632</strain>
    </source>
</reference>
<dbReference type="RefSeq" id="WP_373875295.1">
    <property type="nucleotide sequence ID" value="NZ_BPRB01000017.1"/>
</dbReference>
<keyword evidence="3" id="KW-1185">Reference proteome</keyword>
<evidence type="ECO:0000313" key="2">
    <source>
        <dbReference type="EMBL" id="GJE58205.1"/>
    </source>
</evidence>
<dbReference type="Proteomes" id="UP001055057">
    <property type="component" value="Unassembled WGS sequence"/>
</dbReference>
<feature type="domain" description="Endonuclease/exonuclease/phosphatase" evidence="1">
    <location>
        <begin position="7"/>
        <end position="176"/>
    </location>
</feature>
<organism evidence="2 3">
    <name type="scientific">Methylobacterium trifolii</name>
    <dbReference type="NCBI Taxonomy" id="1003092"/>
    <lineage>
        <taxon>Bacteria</taxon>
        <taxon>Pseudomonadati</taxon>
        <taxon>Pseudomonadota</taxon>
        <taxon>Alphaproteobacteria</taxon>
        <taxon>Hyphomicrobiales</taxon>
        <taxon>Methylobacteriaceae</taxon>
        <taxon>Methylobacterium</taxon>
    </lineage>
</organism>
<dbReference type="InterPro" id="IPR005135">
    <property type="entry name" value="Endo/exonuclease/phosphatase"/>
</dbReference>
<gene>
    <name evidence="2" type="ORF">MPOCJGCO_0284</name>
</gene>
<evidence type="ECO:0000259" key="1">
    <source>
        <dbReference type="Pfam" id="PF03372"/>
    </source>
</evidence>
<sequence>MRLGWLNCNKRACLLRYSHHIQRVFSDSACDAWLLQEFRKNDSELPFHAEEYWLAFASRNIGVYLRRGLDPVKMEYRSDFFWVASVGNFNLGVMYLDHKSAGRVQQFQEISSLVDQNRPTLIGGDINTTLRPKDGIYDGRLSTWTKPKERLAIDRFLTNSGLTDPFDAHSRPPEFSYGSSRHGKQYMFRSDIVLCSHDIVGRVHIEYDHSTRIGAGSFTDHSAVIATLS</sequence>
<dbReference type="InterPro" id="IPR036691">
    <property type="entry name" value="Endo/exonu/phosph_ase_sf"/>
</dbReference>
<reference evidence="2" key="1">
    <citation type="journal article" date="2021" name="Front. Microbiol.">
        <title>Comprehensive Comparative Genomics and Phenotyping of Methylobacterium Species.</title>
        <authorList>
            <person name="Alessa O."/>
            <person name="Ogura Y."/>
            <person name="Fujitani Y."/>
            <person name="Takami H."/>
            <person name="Hayashi T."/>
            <person name="Sahin N."/>
            <person name="Tani A."/>
        </authorList>
    </citation>
    <scope>NUCLEOTIDE SEQUENCE</scope>
    <source>
        <strain evidence="2">DSM 23632</strain>
    </source>
</reference>
<dbReference type="Pfam" id="PF03372">
    <property type="entry name" value="Exo_endo_phos"/>
    <property type="match status" value="1"/>
</dbReference>
<dbReference type="EMBL" id="BPRB01000017">
    <property type="protein sequence ID" value="GJE58205.1"/>
    <property type="molecule type" value="Genomic_DNA"/>
</dbReference>
<dbReference type="Gene3D" id="3.60.10.10">
    <property type="entry name" value="Endonuclease/exonuclease/phosphatase"/>
    <property type="match status" value="1"/>
</dbReference>
<dbReference type="SUPFAM" id="SSF56219">
    <property type="entry name" value="DNase I-like"/>
    <property type="match status" value="1"/>
</dbReference>
<protein>
    <recommendedName>
        <fullName evidence="1">Endonuclease/exonuclease/phosphatase domain-containing protein</fullName>
    </recommendedName>
</protein>
<accession>A0ABQ4TX78</accession>
<evidence type="ECO:0000313" key="3">
    <source>
        <dbReference type="Proteomes" id="UP001055057"/>
    </source>
</evidence>
<name>A0ABQ4TX78_9HYPH</name>